<evidence type="ECO:0000256" key="4">
    <source>
        <dbReference type="ARBA" id="ARBA00023242"/>
    </source>
</evidence>
<reference evidence="7" key="1">
    <citation type="submission" date="2016-06" db="EMBL/GenBank/DDBJ databases">
        <authorList>
            <person name="Cuomo C."/>
            <person name="Litvintseva A."/>
            <person name="Heitman J."/>
            <person name="Chen Y."/>
            <person name="Sun S."/>
            <person name="Springer D."/>
            <person name="Dromer F."/>
            <person name="Young S."/>
            <person name="Zeng Q."/>
            <person name="Chapman S."/>
            <person name="Gujja S."/>
            <person name="Saif S."/>
            <person name="Birren B."/>
        </authorList>
    </citation>
    <scope>NUCLEOTIDE SEQUENCE</scope>
    <source>
        <strain evidence="7">CBS 7841</strain>
    </source>
</reference>
<sequence length="734" mass="81222">MPKATKKKKEKQADFTKAKLKLGKGKKTASNATDTSFKARSIALPGQEALNRALLVKQGGATEPSTANGLTLSDLAIRLRHPNAAVRKESLGGIREILVINPSREINKVLRALGGLITDDDAGVRKSLLGLIEWYIARLPVSVLSPHLPLLVLQTSSALSHIFPEIRLDACKLVHVLLQHVPSHVVNSWPDENSNTLEGLRLAIGLSGGKGADSQIGRLTGAAKLVTMRTIREFVQIGLKTQEREIFGKGYIVSEDDKGYSRSKTIGETPILEDVQLEGWLIGQRPMCDLSEGGNVWEMGQIGPYASQGTNAGIIYVLSQLYLQLHPLLLSTFLENAPTAFSPSAIVIPSSTSEDVPLALCETAAGLTRALVDAILVRVPRGVTTPELKKVRKCMADFHKRMTGWFPFRCRATKSSGIPPSFALSLVYADLAILLSPSITALKLKKSGMSQQRDGRVGESSWRERIKAVEEAWKNTTLEDKNLKTGGRSNEQGWWAVEEVADWVFQVLTPKKDMLTPNLTSEAYSCLLPIVWALLVQPPSSSSSDKIDVPTHTGVSFLNHLLCQGFQSSIRRLGDEFMISLIHAHEQKYPVLPLYFPPHSAIRPLIKRWFSCVPKALVEHDVKKDGEQNDERLLRFLLKVGLKGERAYEQPYSLLNIADFSSIANLLASFFYLSQTSTGPMPGPWTKLSRESTKKLGLDVAKVWKEWDRDGTMRNAVERACDRTKWHDYWVKSS</sequence>
<dbReference type="GO" id="GO:0120330">
    <property type="term" value="C:rixosome complex"/>
    <property type="evidence" value="ECO:0007669"/>
    <property type="project" value="UniProtKB-UniRule"/>
</dbReference>
<evidence type="ECO:0000256" key="6">
    <source>
        <dbReference type="SAM" id="MobiDB-lite"/>
    </source>
</evidence>
<proteinExistence type="inferred from homology"/>
<dbReference type="PANTHER" id="PTHR16056:SF2">
    <property type="entry name" value="TESTIS-EXPRESSED PROTEIN 10"/>
    <property type="match status" value="1"/>
</dbReference>
<dbReference type="Pfam" id="PF12333">
    <property type="entry name" value="Ipi1_N"/>
    <property type="match status" value="1"/>
</dbReference>
<dbReference type="InterPro" id="IPR011989">
    <property type="entry name" value="ARM-like"/>
</dbReference>
<keyword evidence="5" id="KW-0698">rRNA processing</keyword>
<comment type="similarity">
    <text evidence="3 5">Belongs to the IPI1/TEX10 family.</text>
</comment>
<gene>
    <name evidence="7" type="ORF">L203_103945</name>
</gene>
<name>A0A1E3HSD2_9TREE</name>
<organism evidence="7 8">
    <name type="scientific">Cryptococcus depauperatus CBS 7841</name>
    <dbReference type="NCBI Taxonomy" id="1295531"/>
    <lineage>
        <taxon>Eukaryota</taxon>
        <taxon>Fungi</taxon>
        <taxon>Dikarya</taxon>
        <taxon>Basidiomycota</taxon>
        <taxon>Agaricomycotina</taxon>
        <taxon>Tremellomycetes</taxon>
        <taxon>Tremellales</taxon>
        <taxon>Cryptococcaceae</taxon>
        <taxon>Cryptococcus</taxon>
    </lineage>
</organism>
<dbReference type="Proteomes" id="UP000094043">
    <property type="component" value="Chromosome 4"/>
</dbReference>
<feature type="region of interest" description="Disordered" evidence="6">
    <location>
        <begin position="1"/>
        <end position="32"/>
    </location>
</feature>
<dbReference type="InterPro" id="IPR016024">
    <property type="entry name" value="ARM-type_fold"/>
</dbReference>
<dbReference type="RefSeq" id="XP_066069432.1">
    <property type="nucleotide sequence ID" value="XM_066213335.1"/>
</dbReference>
<reference evidence="7" key="2">
    <citation type="journal article" date="2022" name="Elife">
        <title>Obligate sexual reproduction of a homothallic fungus closely related to the Cryptococcus pathogenic species complex.</title>
        <authorList>
            <person name="Passer A.R."/>
            <person name="Clancey S.A."/>
            <person name="Shea T."/>
            <person name="David-Palma M."/>
            <person name="Averette A.F."/>
            <person name="Boekhout T."/>
            <person name="Porcel B.M."/>
            <person name="Nowrousian M."/>
            <person name="Cuomo C.A."/>
            <person name="Sun S."/>
            <person name="Heitman J."/>
            <person name="Coelho M.A."/>
        </authorList>
    </citation>
    <scope>NUCLEOTIDE SEQUENCE</scope>
    <source>
        <strain evidence="7">CBS 7841</strain>
    </source>
</reference>
<dbReference type="VEuPathDB" id="FungiDB:L203_06027"/>
<accession>A0A1E3HSD2</accession>
<dbReference type="OrthoDB" id="361362at2759"/>
<protein>
    <recommendedName>
        <fullName evidence="5">Pre-rRNA-processing protein</fullName>
    </recommendedName>
</protein>
<dbReference type="GeneID" id="91088155"/>
<evidence type="ECO:0000313" key="7">
    <source>
        <dbReference type="EMBL" id="WVN88732.1"/>
    </source>
</evidence>
<dbReference type="GO" id="GO:0005634">
    <property type="term" value="C:nucleus"/>
    <property type="evidence" value="ECO:0007669"/>
    <property type="project" value="UniProtKB-SubCell"/>
</dbReference>
<comment type="function">
    <text evidence="1 5">Component of the RIX1 complex required for processing of ITS2 sequences from 35S pre-rRNA.</text>
</comment>
<keyword evidence="4 5" id="KW-0539">Nucleus</keyword>
<evidence type="ECO:0000256" key="2">
    <source>
        <dbReference type="ARBA" id="ARBA00004123"/>
    </source>
</evidence>
<dbReference type="AlphaFoldDB" id="A0A1E3HSD2"/>
<feature type="compositionally biased region" description="Basic residues" evidence="6">
    <location>
        <begin position="18"/>
        <end position="27"/>
    </location>
</feature>
<dbReference type="EMBL" id="CP143787">
    <property type="protein sequence ID" value="WVN88732.1"/>
    <property type="molecule type" value="Genomic_DNA"/>
</dbReference>
<comment type="subcellular location">
    <subcellularLocation>
        <location evidence="2 5">Nucleus</location>
    </subcellularLocation>
</comment>
<dbReference type="InterPro" id="IPR024679">
    <property type="entry name" value="Ipi1_N"/>
</dbReference>
<evidence type="ECO:0000256" key="3">
    <source>
        <dbReference type="ARBA" id="ARBA00006427"/>
    </source>
</evidence>
<dbReference type="KEGG" id="cdep:91088155"/>
<dbReference type="Gene3D" id="1.25.10.10">
    <property type="entry name" value="Leucine-rich Repeat Variant"/>
    <property type="match status" value="1"/>
</dbReference>
<dbReference type="SUPFAM" id="SSF48371">
    <property type="entry name" value="ARM repeat"/>
    <property type="match status" value="1"/>
</dbReference>
<evidence type="ECO:0000256" key="5">
    <source>
        <dbReference type="RuleBase" id="RU368021"/>
    </source>
</evidence>
<feature type="compositionally biased region" description="Basic residues" evidence="6">
    <location>
        <begin position="1"/>
        <end position="10"/>
    </location>
</feature>
<evidence type="ECO:0000313" key="8">
    <source>
        <dbReference type="Proteomes" id="UP000094043"/>
    </source>
</evidence>
<comment type="subunit">
    <text evidence="5">Component of the RIX1 complex.</text>
</comment>
<evidence type="ECO:0000256" key="1">
    <source>
        <dbReference type="ARBA" id="ARBA00002355"/>
    </source>
</evidence>
<keyword evidence="8" id="KW-1185">Reference proteome</keyword>
<dbReference type="GO" id="GO:0006364">
    <property type="term" value="P:rRNA processing"/>
    <property type="evidence" value="ECO:0007669"/>
    <property type="project" value="UniProtKB-UniRule"/>
</dbReference>
<keyword evidence="5" id="KW-0690">Ribosome biogenesis</keyword>
<dbReference type="PANTHER" id="PTHR16056">
    <property type="entry name" value="REGULATOR OF MICROTUBULE DYNAMICS PROTEIN"/>
    <property type="match status" value="1"/>
</dbReference>
<reference evidence="7" key="3">
    <citation type="submission" date="2024-01" db="EMBL/GenBank/DDBJ databases">
        <authorList>
            <person name="Coelho M.A."/>
            <person name="David-Palma M."/>
            <person name="Shea T."/>
            <person name="Sun S."/>
            <person name="Cuomo C.A."/>
            <person name="Heitman J."/>
        </authorList>
    </citation>
    <scope>NUCLEOTIDE SEQUENCE</scope>
    <source>
        <strain evidence="7">CBS 7841</strain>
    </source>
</reference>